<reference evidence="1 2" key="1">
    <citation type="submission" date="2020-08" db="EMBL/GenBank/DDBJ databases">
        <title>A Genomic Blueprint of the Chicken Gut Microbiome.</title>
        <authorList>
            <person name="Gilroy R."/>
            <person name="Ravi A."/>
            <person name="Getino M."/>
            <person name="Pursley I."/>
            <person name="Horton D.L."/>
            <person name="Alikhan N.-F."/>
            <person name="Baker D."/>
            <person name="Gharbi K."/>
            <person name="Hall N."/>
            <person name="Watson M."/>
            <person name="Adriaenssens E.M."/>
            <person name="Foster-Nyarko E."/>
            <person name="Jarju S."/>
            <person name="Secka A."/>
            <person name="Antonio M."/>
            <person name="Oren A."/>
            <person name="Chaudhuri R."/>
            <person name="La Ragione R.M."/>
            <person name="Hildebrand F."/>
            <person name="Pallen M.J."/>
        </authorList>
    </citation>
    <scope>NUCLEOTIDE SEQUENCE [LARGE SCALE GENOMIC DNA]</scope>
    <source>
        <strain evidence="1 2">Sa1BUA1</strain>
    </source>
</reference>
<evidence type="ECO:0000313" key="1">
    <source>
        <dbReference type="EMBL" id="MBD8060926.1"/>
    </source>
</evidence>
<sequence length="191" mass="20625">MRTLVLGVDPDPELWVRVPSRYPDDDAATPEEWARTVAVERGADSAELLERLLLDLALSEQRTADGTAYLYLPPDGAPMQKVRLRALPTAELGAALPGSPLDTAEDTVEAEHLGRGTRSIVAGLAHESTADLLVTVVYRWDVEWVSVLLTMATLNPGEAVAMIETLDELAHDIWVEDESGELVTVTEAAGA</sequence>
<dbReference type="EMBL" id="JACSPO010000001">
    <property type="protein sequence ID" value="MBD8060926.1"/>
    <property type="molecule type" value="Genomic_DNA"/>
</dbReference>
<dbReference type="RefSeq" id="WP_251838075.1">
    <property type="nucleotide sequence ID" value="NZ_JACSPO010000001.1"/>
</dbReference>
<comment type="caution">
    <text evidence="1">The sequence shown here is derived from an EMBL/GenBank/DDBJ whole genome shotgun (WGS) entry which is preliminary data.</text>
</comment>
<evidence type="ECO:0000313" key="2">
    <source>
        <dbReference type="Proteomes" id="UP000661894"/>
    </source>
</evidence>
<keyword evidence="2" id="KW-1185">Reference proteome</keyword>
<organism evidence="1 2">
    <name type="scientific">Oceanitalea stevensii</name>
    <dbReference type="NCBI Taxonomy" id="2763072"/>
    <lineage>
        <taxon>Bacteria</taxon>
        <taxon>Bacillati</taxon>
        <taxon>Actinomycetota</taxon>
        <taxon>Actinomycetes</taxon>
        <taxon>Micrococcales</taxon>
        <taxon>Bogoriellaceae</taxon>
        <taxon>Georgenia</taxon>
    </lineage>
</organism>
<protein>
    <submittedName>
        <fullName evidence="1">Uncharacterized protein</fullName>
    </submittedName>
</protein>
<gene>
    <name evidence="1" type="ORF">H9624_01155</name>
</gene>
<dbReference type="Proteomes" id="UP000661894">
    <property type="component" value="Unassembled WGS sequence"/>
</dbReference>
<proteinExistence type="predicted"/>
<accession>A0ABR8YXX8</accession>
<name>A0ABR8YXX8_9MICO</name>